<evidence type="ECO:0000259" key="1">
    <source>
        <dbReference type="Pfam" id="PF00535"/>
    </source>
</evidence>
<proteinExistence type="predicted"/>
<dbReference type="Proteomes" id="UP000297604">
    <property type="component" value="Unassembled WGS sequence"/>
</dbReference>
<dbReference type="CDD" id="cd00761">
    <property type="entry name" value="Glyco_tranf_GTA_type"/>
    <property type="match status" value="1"/>
</dbReference>
<reference evidence="2 3" key="1">
    <citation type="submission" date="2019-03" db="EMBL/GenBank/DDBJ databases">
        <title>Genomics of glacier-inhabiting Cryobacterium strains.</title>
        <authorList>
            <person name="Liu Q."/>
            <person name="Xin Y.-H."/>
        </authorList>
    </citation>
    <scope>NUCLEOTIDE SEQUENCE [LARGE SCALE GENOMIC DNA]</scope>
    <source>
        <strain evidence="2 3">MDB1-5</strain>
    </source>
</reference>
<dbReference type="RefSeq" id="WP_134449053.1">
    <property type="nucleotide sequence ID" value="NZ_SOFS01000025.1"/>
</dbReference>
<sequence>MQSTASDVTVGDDRRSPQTATIQILLSELMSGPRIDPRLRNALESAKQLIAEEREGGVFLSVLLRTKGKRPEPLRDALLCLAAQSDQDFEVIVIDHDATPADAAEVRAIVAQQSTGFLDRISLIEVHGGNRGKPLNAGIRAAHGRFVAVYDDDDLLFGNWVEEFKIASLTSEGRLLRSLVATQMVKPELWPQDQIGFRTLSWPKAEYPREFDQLAHLQMNYSPFMSWAFPAALFSILGFEFDEELTVCEDWDMILRGSLLLGVTEVDSLTAIYRRWEGGNSSYTDHSKKSWAWSEAKVLHRLESSLLIMPGDIVPYLRKSFALLGVHEQLAGLLHSRAWRYGRPIRGALRVAGFVKRRVNGLRGAIEPSRAHEPADFAPLIHPVSDESLQAVVDVLDDVNGANDATGRTAG</sequence>
<keyword evidence="3" id="KW-1185">Reference proteome</keyword>
<dbReference type="EMBL" id="SOFS01000025">
    <property type="protein sequence ID" value="TFC19375.1"/>
    <property type="molecule type" value="Genomic_DNA"/>
</dbReference>
<dbReference type="InterPro" id="IPR001173">
    <property type="entry name" value="Glyco_trans_2-like"/>
</dbReference>
<accession>A0ABY2IKS0</accession>
<name>A0ABY2IKS0_9MICO</name>
<evidence type="ECO:0000313" key="2">
    <source>
        <dbReference type="EMBL" id="TFC19375.1"/>
    </source>
</evidence>
<gene>
    <name evidence="2" type="ORF">E3O46_12465</name>
</gene>
<evidence type="ECO:0000313" key="3">
    <source>
        <dbReference type="Proteomes" id="UP000297604"/>
    </source>
</evidence>
<organism evidence="2 3">
    <name type="scientific">Cryobacterium glucosi</name>
    <dbReference type="NCBI Taxonomy" id="1259175"/>
    <lineage>
        <taxon>Bacteria</taxon>
        <taxon>Bacillati</taxon>
        <taxon>Actinomycetota</taxon>
        <taxon>Actinomycetes</taxon>
        <taxon>Micrococcales</taxon>
        <taxon>Microbacteriaceae</taxon>
        <taxon>Cryobacterium</taxon>
    </lineage>
</organism>
<dbReference type="SUPFAM" id="SSF53448">
    <property type="entry name" value="Nucleotide-diphospho-sugar transferases"/>
    <property type="match status" value="1"/>
</dbReference>
<dbReference type="PANTHER" id="PTHR22916:SF3">
    <property type="entry name" value="UDP-GLCNAC:BETAGAL BETA-1,3-N-ACETYLGLUCOSAMINYLTRANSFERASE-LIKE PROTEIN 1"/>
    <property type="match status" value="1"/>
</dbReference>
<protein>
    <submittedName>
        <fullName evidence="2">Glycosyltransferase family 2 protein</fullName>
    </submittedName>
</protein>
<dbReference type="Pfam" id="PF00535">
    <property type="entry name" value="Glycos_transf_2"/>
    <property type="match status" value="1"/>
</dbReference>
<comment type="caution">
    <text evidence="2">The sequence shown here is derived from an EMBL/GenBank/DDBJ whole genome shotgun (WGS) entry which is preliminary data.</text>
</comment>
<feature type="domain" description="Glycosyltransferase 2-like" evidence="1">
    <location>
        <begin position="71"/>
        <end position="164"/>
    </location>
</feature>
<dbReference type="PANTHER" id="PTHR22916">
    <property type="entry name" value="GLYCOSYLTRANSFERASE"/>
    <property type="match status" value="1"/>
</dbReference>
<dbReference type="Gene3D" id="3.90.550.10">
    <property type="entry name" value="Spore Coat Polysaccharide Biosynthesis Protein SpsA, Chain A"/>
    <property type="match status" value="1"/>
</dbReference>
<dbReference type="InterPro" id="IPR029044">
    <property type="entry name" value="Nucleotide-diphossugar_trans"/>
</dbReference>